<dbReference type="RefSeq" id="WP_253716544.1">
    <property type="nucleotide sequence ID" value="NZ_CP051522.1"/>
</dbReference>
<feature type="transmembrane region" description="Helical" evidence="6">
    <location>
        <begin position="169"/>
        <end position="188"/>
    </location>
</feature>
<evidence type="ECO:0000313" key="8">
    <source>
        <dbReference type="Proteomes" id="UP001056981"/>
    </source>
</evidence>
<evidence type="ECO:0000256" key="3">
    <source>
        <dbReference type="ARBA" id="ARBA00022692"/>
    </source>
</evidence>
<evidence type="ECO:0000256" key="2">
    <source>
        <dbReference type="ARBA" id="ARBA00022475"/>
    </source>
</evidence>
<dbReference type="GO" id="GO:0140359">
    <property type="term" value="F:ABC-type transporter activity"/>
    <property type="evidence" value="ECO:0007669"/>
    <property type="project" value="InterPro"/>
</dbReference>
<feature type="transmembrane region" description="Helical" evidence="6">
    <location>
        <begin position="111"/>
        <end position="133"/>
    </location>
</feature>
<dbReference type="PANTHER" id="PTHR30294:SF29">
    <property type="entry name" value="MULTIDRUG ABC TRANSPORTER PERMEASE YBHS-RELATED"/>
    <property type="match status" value="1"/>
</dbReference>
<feature type="transmembrane region" description="Helical" evidence="6">
    <location>
        <begin position="140"/>
        <end position="163"/>
    </location>
</feature>
<keyword evidence="3 6" id="KW-0812">Transmembrane</keyword>
<reference evidence="7" key="1">
    <citation type="submission" date="2020-04" db="EMBL/GenBank/DDBJ databases">
        <title>Comparative genomics of oral phylogroup-2 Treponema strains.</title>
        <authorList>
            <person name="Zeng H."/>
            <person name="Chan Y.K."/>
            <person name="Watt R.M."/>
        </authorList>
    </citation>
    <scope>NUCLEOTIDE SEQUENCE</scope>
    <source>
        <strain evidence="7">OMZ 905</strain>
    </source>
</reference>
<sequence>MNLEKTNKNLIFFIAKKEFKMMYKSSSFYAASLFFLAGAAIAFIGSDSWFNAGFSDLKIFFLNMPLLFCVVIPMLTMSSWSDEKKQFTDKFLFSLPVSIRCIVLGKYLSLILIWSIMLALSLAIPLSVFSLAYFDSGSFFVSYISIFLFGAGIISISLGLSAVSGKTEINFLLSFLTVLFFTIIYPLTKNLNLPLLSSKIIAYLSFGSHFESAARGLLDSRDLIFYLILVVLGIELNVFILTQQRNVR</sequence>
<dbReference type="GO" id="GO:0005886">
    <property type="term" value="C:plasma membrane"/>
    <property type="evidence" value="ECO:0007669"/>
    <property type="project" value="UniProtKB-SubCell"/>
</dbReference>
<proteinExistence type="predicted"/>
<organism evidence="7 8">
    <name type="scientific">Treponema denticola</name>
    <dbReference type="NCBI Taxonomy" id="158"/>
    <lineage>
        <taxon>Bacteria</taxon>
        <taxon>Pseudomonadati</taxon>
        <taxon>Spirochaetota</taxon>
        <taxon>Spirochaetia</taxon>
        <taxon>Spirochaetales</taxon>
        <taxon>Treponemataceae</taxon>
        <taxon>Treponema</taxon>
    </lineage>
</organism>
<dbReference type="AlphaFoldDB" id="A0A9Q9BBD4"/>
<keyword evidence="4 6" id="KW-1133">Transmembrane helix</keyword>
<evidence type="ECO:0000256" key="5">
    <source>
        <dbReference type="ARBA" id="ARBA00023136"/>
    </source>
</evidence>
<name>A0A9Q9BBD4_TREDN</name>
<keyword evidence="2" id="KW-1003">Cell membrane</keyword>
<dbReference type="Proteomes" id="UP001056981">
    <property type="component" value="Chromosome"/>
</dbReference>
<accession>A0A9Q9BBD4</accession>
<evidence type="ECO:0000313" key="7">
    <source>
        <dbReference type="EMBL" id="UTC99633.1"/>
    </source>
</evidence>
<keyword evidence="5 6" id="KW-0472">Membrane</keyword>
<feature type="transmembrane region" description="Helical" evidence="6">
    <location>
        <begin position="26"/>
        <end position="45"/>
    </location>
</feature>
<dbReference type="Pfam" id="PF12679">
    <property type="entry name" value="ABC2_membrane_2"/>
    <property type="match status" value="1"/>
</dbReference>
<protein>
    <submittedName>
        <fullName evidence="7">ABC transporter permease subunit</fullName>
    </submittedName>
</protein>
<dbReference type="EMBL" id="CP051635">
    <property type="protein sequence ID" value="UTC99633.1"/>
    <property type="molecule type" value="Genomic_DNA"/>
</dbReference>
<feature type="transmembrane region" description="Helical" evidence="6">
    <location>
        <begin position="224"/>
        <end position="242"/>
    </location>
</feature>
<gene>
    <name evidence="7" type="ORF">E4N86_02475</name>
</gene>
<evidence type="ECO:0000256" key="1">
    <source>
        <dbReference type="ARBA" id="ARBA00004651"/>
    </source>
</evidence>
<evidence type="ECO:0000256" key="4">
    <source>
        <dbReference type="ARBA" id="ARBA00022989"/>
    </source>
</evidence>
<comment type="subcellular location">
    <subcellularLocation>
        <location evidence="1">Cell membrane</location>
        <topology evidence="1">Multi-pass membrane protein</topology>
    </subcellularLocation>
</comment>
<dbReference type="PANTHER" id="PTHR30294">
    <property type="entry name" value="MEMBRANE COMPONENT OF ABC TRANSPORTER YHHJ-RELATED"/>
    <property type="match status" value="1"/>
</dbReference>
<dbReference type="InterPro" id="IPR051449">
    <property type="entry name" value="ABC-2_transporter_component"/>
</dbReference>
<evidence type="ECO:0000256" key="6">
    <source>
        <dbReference type="SAM" id="Phobius"/>
    </source>
</evidence>
<feature type="transmembrane region" description="Helical" evidence="6">
    <location>
        <begin position="57"/>
        <end position="75"/>
    </location>
</feature>